<accession>A0ABD3V0Z2</accession>
<comment type="caution">
    <text evidence="1">The sequence shown here is derived from an EMBL/GenBank/DDBJ whole genome shotgun (WGS) entry which is preliminary data.</text>
</comment>
<gene>
    <name evidence="1" type="ORF">ACJMK2_014398</name>
</gene>
<keyword evidence="2" id="KW-1185">Reference proteome</keyword>
<protein>
    <submittedName>
        <fullName evidence="1">Uncharacterized protein</fullName>
    </submittedName>
</protein>
<evidence type="ECO:0000313" key="2">
    <source>
        <dbReference type="Proteomes" id="UP001634394"/>
    </source>
</evidence>
<organism evidence="1 2">
    <name type="scientific">Sinanodonta woodiana</name>
    <name type="common">Chinese pond mussel</name>
    <name type="synonym">Anodonta woodiana</name>
    <dbReference type="NCBI Taxonomy" id="1069815"/>
    <lineage>
        <taxon>Eukaryota</taxon>
        <taxon>Metazoa</taxon>
        <taxon>Spiralia</taxon>
        <taxon>Lophotrochozoa</taxon>
        <taxon>Mollusca</taxon>
        <taxon>Bivalvia</taxon>
        <taxon>Autobranchia</taxon>
        <taxon>Heteroconchia</taxon>
        <taxon>Palaeoheterodonta</taxon>
        <taxon>Unionida</taxon>
        <taxon>Unionoidea</taxon>
        <taxon>Unionidae</taxon>
        <taxon>Unioninae</taxon>
        <taxon>Sinanodonta</taxon>
    </lineage>
</organism>
<sequence length="115" mass="13115">MTDINCRLLGFESATDDIKKAGNLIQTVKIHRNLEFKNPFTMWAAGLWKKDIHDCVQPCPPQILVRPGDISNSTRGTKARLQLPNCLKSKTMERGKITEAEYRPDIYKKPTEESL</sequence>
<name>A0ABD3V0Z2_SINWO</name>
<proteinExistence type="predicted"/>
<dbReference type="AlphaFoldDB" id="A0ABD3V0Z2"/>
<reference evidence="1 2" key="1">
    <citation type="submission" date="2024-11" db="EMBL/GenBank/DDBJ databases">
        <title>Chromosome-level genome assembly of the freshwater bivalve Anodonta woodiana.</title>
        <authorList>
            <person name="Chen X."/>
        </authorList>
    </citation>
    <scope>NUCLEOTIDE SEQUENCE [LARGE SCALE GENOMIC DNA]</scope>
    <source>
        <strain evidence="1">MN2024</strain>
        <tissue evidence="1">Gills</tissue>
    </source>
</reference>
<evidence type="ECO:0000313" key="1">
    <source>
        <dbReference type="EMBL" id="KAL3855177.1"/>
    </source>
</evidence>
<dbReference type="Proteomes" id="UP001634394">
    <property type="component" value="Unassembled WGS sequence"/>
</dbReference>
<dbReference type="EMBL" id="JBJQND010000014">
    <property type="protein sequence ID" value="KAL3855177.1"/>
    <property type="molecule type" value="Genomic_DNA"/>
</dbReference>